<evidence type="ECO:0000256" key="2">
    <source>
        <dbReference type="ARBA" id="ARBA00022679"/>
    </source>
</evidence>
<dbReference type="Gene3D" id="3.40.50.150">
    <property type="entry name" value="Vaccinia Virus protein VP39"/>
    <property type="match status" value="1"/>
</dbReference>
<accession>A0A7K1UKN3</accession>
<dbReference type="InterPro" id="IPR041698">
    <property type="entry name" value="Methyltransf_25"/>
</dbReference>
<dbReference type="OrthoDB" id="9786503at2"/>
<keyword evidence="3" id="KW-0949">S-adenosyl-L-methionine</keyword>
<sequence length="210" mass="22935">MHQFDKTYWENHWAPAGEREALPVNPYLPAELTQLPPGTALDAGCGTGTEAIWLAEQGWQVTGADISATALAAAAARAAAPGTAEQLQWVETDLTTWEPDRRWDLVVTSYAHPETGQLAFYRRISSWVAPGGTLLIVGHLHQPAHGHPRSHPHPETATATLEDITELFAGPAWHIEAGYENTRTVQVAGRSVPLRDAILRARRLRPQPAP</sequence>
<dbReference type="GO" id="GO:0032259">
    <property type="term" value="P:methylation"/>
    <property type="evidence" value="ECO:0007669"/>
    <property type="project" value="UniProtKB-KW"/>
</dbReference>
<protein>
    <submittedName>
        <fullName evidence="5">Methyltransferase domain-containing protein</fullName>
    </submittedName>
</protein>
<evidence type="ECO:0000259" key="4">
    <source>
        <dbReference type="Pfam" id="PF13649"/>
    </source>
</evidence>
<dbReference type="PANTHER" id="PTHR43464">
    <property type="entry name" value="METHYLTRANSFERASE"/>
    <property type="match status" value="1"/>
</dbReference>
<dbReference type="Proteomes" id="UP000460157">
    <property type="component" value="Unassembled WGS sequence"/>
</dbReference>
<dbReference type="InterPro" id="IPR029063">
    <property type="entry name" value="SAM-dependent_MTases_sf"/>
</dbReference>
<dbReference type="SUPFAM" id="SSF53335">
    <property type="entry name" value="S-adenosyl-L-methionine-dependent methyltransferases"/>
    <property type="match status" value="1"/>
</dbReference>
<evidence type="ECO:0000256" key="3">
    <source>
        <dbReference type="ARBA" id="ARBA00022691"/>
    </source>
</evidence>
<dbReference type="PANTHER" id="PTHR43464:SF19">
    <property type="entry name" value="UBIQUINONE BIOSYNTHESIS O-METHYLTRANSFERASE, MITOCHONDRIAL"/>
    <property type="match status" value="1"/>
</dbReference>
<keyword evidence="2 5" id="KW-0808">Transferase</keyword>
<reference evidence="5 6" key="1">
    <citation type="submission" date="2019-12" db="EMBL/GenBank/DDBJ databases">
        <title>Nesterenkonia muleiensis sp. nov., a novel actinobacterium isolated from sap of Populus euphratica.</title>
        <authorList>
            <person name="Wang R."/>
        </authorList>
    </citation>
    <scope>NUCLEOTIDE SEQUENCE [LARGE SCALE GENOMIC DNA]</scope>
    <source>
        <strain evidence="5 6">F10</strain>
    </source>
</reference>
<dbReference type="RefSeq" id="WP_157324285.1">
    <property type="nucleotide sequence ID" value="NZ_BMFX01000004.1"/>
</dbReference>
<dbReference type="EMBL" id="WRPM01000077">
    <property type="protein sequence ID" value="MVT26882.1"/>
    <property type="molecule type" value="Genomic_DNA"/>
</dbReference>
<dbReference type="AlphaFoldDB" id="A0A7K1UKN3"/>
<dbReference type="Pfam" id="PF13649">
    <property type="entry name" value="Methyltransf_25"/>
    <property type="match status" value="1"/>
</dbReference>
<dbReference type="GO" id="GO:0008168">
    <property type="term" value="F:methyltransferase activity"/>
    <property type="evidence" value="ECO:0007669"/>
    <property type="project" value="UniProtKB-KW"/>
</dbReference>
<evidence type="ECO:0000256" key="1">
    <source>
        <dbReference type="ARBA" id="ARBA00022603"/>
    </source>
</evidence>
<dbReference type="CDD" id="cd02440">
    <property type="entry name" value="AdoMet_MTases"/>
    <property type="match status" value="1"/>
</dbReference>
<gene>
    <name evidence="5" type="ORF">GNZ21_11025</name>
</gene>
<name>A0A7K1UKN3_9MICC</name>
<keyword evidence="1 5" id="KW-0489">Methyltransferase</keyword>
<organism evidence="5 6">
    <name type="scientific">Nesterenkonia alkaliphila</name>
    <dbReference type="NCBI Taxonomy" id="1463631"/>
    <lineage>
        <taxon>Bacteria</taxon>
        <taxon>Bacillati</taxon>
        <taxon>Actinomycetota</taxon>
        <taxon>Actinomycetes</taxon>
        <taxon>Micrococcales</taxon>
        <taxon>Micrococcaceae</taxon>
        <taxon>Nesterenkonia</taxon>
    </lineage>
</organism>
<proteinExistence type="predicted"/>
<evidence type="ECO:0000313" key="5">
    <source>
        <dbReference type="EMBL" id="MVT26882.1"/>
    </source>
</evidence>
<feature type="domain" description="Methyltransferase" evidence="4">
    <location>
        <begin position="41"/>
        <end position="132"/>
    </location>
</feature>
<keyword evidence="6" id="KW-1185">Reference proteome</keyword>
<evidence type="ECO:0000313" key="6">
    <source>
        <dbReference type="Proteomes" id="UP000460157"/>
    </source>
</evidence>
<comment type="caution">
    <text evidence="5">The sequence shown here is derived from an EMBL/GenBank/DDBJ whole genome shotgun (WGS) entry which is preliminary data.</text>
</comment>